<dbReference type="Gene3D" id="3.60.150.10">
    <property type="entry name" value="Chorismate synthase AroC"/>
    <property type="match status" value="1"/>
</dbReference>
<dbReference type="AlphaFoldDB" id="A0AAN6E449"/>
<evidence type="ECO:0000256" key="1">
    <source>
        <dbReference type="ARBA" id="ARBA00005044"/>
    </source>
</evidence>
<dbReference type="InterPro" id="IPR000453">
    <property type="entry name" value="Chorismate_synth"/>
</dbReference>
<dbReference type="PIRSF" id="PIRSF001456">
    <property type="entry name" value="Chorismate_synth"/>
    <property type="match status" value="1"/>
</dbReference>
<dbReference type="CDD" id="cd07304">
    <property type="entry name" value="Chorismate_synthase"/>
    <property type="match status" value="1"/>
</dbReference>
<evidence type="ECO:0000256" key="3">
    <source>
        <dbReference type="ARBA" id="ARBA00011881"/>
    </source>
</evidence>
<evidence type="ECO:0000313" key="11">
    <source>
        <dbReference type="Proteomes" id="UP001203852"/>
    </source>
</evidence>
<comment type="pathway">
    <text evidence="1 8">Metabolic intermediate biosynthesis; chorismate biosynthesis; chorismate from D-erythrose 4-phosphate and phosphoenolpyruvate: step 7/7.</text>
</comment>
<dbReference type="PANTHER" id="PTHR21085:SF0">
    <property type="entry name" value="CHORISMATE SYNTHASE"/>
    <property type="match status" value="1"/>
</dbReference>
<dbReference type="PROSITE" id="PS00788">
    <property type="entry name" value="CHORISMATE_SYNTHASE_2"/>
    <property type="match status" value="1"/>
</dbReference>
<dbReference type="SUPFAM" id="SSF103263">
    <property type="entry name" value="Chorismate synthase, AroC"/>
    <property type="match status" value="1"/>
</dbReference>
<feature type="region of interest" description="Disordered" evidence="9">
    <location>
        <begin position="36"/>
        <end position="61"/>
    </location>
</feature>
<dbReference type="GO" id="GO:0008652">
    <property type="term" value="P:amino acid biosynthetic process"/>
    <property type="evidence" value="ECO:0007669"/>
    <property type="project" value="UniProtKB-KW"/>
</dbReference>
<gene>
    <name evidence="10" type="ORF">EDD36DRAFT_379703</name>
</gene>
<dbReference type="GO" id="GO:0010181">
    <property type="term" value="F:FMN binding"/>
    <property type="evidence" value="ECO:0007669"/>
    <property type="project" value="TreeGrafter"/>
</dbReference>
<dbReference type="Pfam" id="PF01264">
    <property type="entry name" value="Chorismate_synt"/>
    <property type="match status" value="1"/>
</dbReference>
<evidence type="ECO:0000256" key="9">
    <source>
        <dbReference type="SAM" id="MobiDB-lite"/>
    </source>
</evidence>
<dbReference type="HAMAP" id="MF_00300">
    <property type="entry name" value="Chorismate_synth"/>
    <property type="match status" value="1"/>
</dbReference>
<evidence type="ECO:0000256" key="2">
    <source>
        <dbReference type="ARBA" id="ARBA00008014"/>
    </source>
</evidence>
<dbReference type="GO" id="GO:0005829">
    <property type="term" value="C:cytosol"/>
    <property type="evidence" value="ECO:0007669"/>
    <property type="project" value="TreeGrafter"/>
</dbReference>
<dbReference type="GO" id="GO:0004107">
    <property type="term" value="F:chorismate synthase activity"/>
    <property type="evidence" value="ECO:0007669"/>
    <property type="project" value="UniProtKB-EC"/>
</dbReference>
<evidence type="ECO:0000313" key="10">
    <source>
        <dbReference type="EMBL" id="KAI1616744.1"/>
    </source>
</evidence>
<keyword evidence="7 8" id="KW-0456">Lyase</keyword>
<evidence type="ECO:0000256" key="5">
    <source>
        <dbReference type="ARBA" id="ARBA00022605"/>
    </source>
</evidence>
<dbReference type="PANTHER" id="PTHR21085">
    <property type="entry name" value="CHORISMATE SYNTHASE"/>
    <property type="match status" value="1"/>
</dbReference>
<sequence>MSTFGSYFRVTTYGESHCRSVGCIVDGCPPGMQLTEDDIQPQMTRRRPGQSALTTPRNEKDRVEIQSGTEFGVTLGTPIGLVVRNEDQRPKDYGNKTMDLYPRPSHADFTYLEKYGVKASSGGGRSSARETIGRVAAGAIAEKYLSQAHGVEIVAFVSSVGSEHLFPPTQAHPTPSTQPEFLSLISKITREDVDYFVPVRCPEASATQRMTKVIERFRDASDSIGGTVTCVIRNCPIGLGEPCFDKLEADLAHAMLSIPATKGFEIGSGFGGCEVPGSIHNDPFIIAEDGVVGEKGTKRKLKTKTNNSGGIQGGISNGQPIYFRVAFKPPATIGQAQQTATFEGEEGTLEAKGRHDPCVVPRAVPIVEAMSALVIIDNLMAQTARESTRNLLPPLHATLPANETGTEADPATVAEHLNGASNGTS</sequence>
<dbReference type="GO" id="GO:0009073">
    <property type="term" value="P:aromatic amino acid family biosynthetic process"/>
    <property type="evidence" value="ECO:0007669"/>
    <property type="project" value="UniProtKB-KW"/>
</dbReference>
<name>A0AAN6E449_9EURO</name>
<dbReference type="InterPro" id="IPR020541">
    <property type="entry name" value="Chorismate_synthase_CS"/>
</dbReference>
<dbReference type="NCBIfam" id="NF003793">
    <property type="entry name" value="PRK05382.1"/>
    <property type="match status" value="1"/>
</dbReference>
<reference evidence="10" key="1">
    <citation type="journal article" date="2022" name="bioRxiv">
        <title>Deciphering the potential niche of two novel black yeast fungi from a biological soil crust based on their genomes, phenotypes, and melanin regulation.</title>
        <authorList>
            <consortium name="DOE Joint Genome Institute"/>
            <person name="Carr E.C."/>
            <person name="Barton Q."/>
            <person name="Grambo S."/>
            <person name="Sullivan M."/>
            <person name="Renfro C.M."/>
            <person name="Kuo A."/>
            <person name="Pangilinan J."/>
            <person name="Lipzen A."/>
            <person name="Keymanesh K."/>
            <person name="Savage E."/>
            <person name="Barry K."/>
            <person name="Grigoriev I.V."/>
            <person name="Riekhof W.R."/>
            <person name="Harris S.S."/>
        </authorList>
    </citation>
    <scope>NUCLEOTIDE SEQUENCE</scope>
    <source>
        <strain evidence="10">JF 03-4F</strain>
    </source>
</reference>
<comment type="catalytic activity">
    <reaction evidence="8">
        <text>5-O-(1-carboxyvinyl)-3-phosphoshikimate = chorismate + phosphate</text>
        <dbReference type="Rhea" id="RHEA:21020"/>
        <dbReference type="ChEBI" id="CHEBI:29748"/>
        <dbReference type="ChEBI" id="CHEBI:43474"/>
        <dbReference type="ChEBI" id="CHEBI:57701"/>
        <dbReference type="EC" id="4.2.3.5"/>
    </reaction>
</comment>
<protein>
    <recommendedName>
        <fullName evidence="4 8">Chorismate synthase</fullName>
        <ecNumber evidence="4 8">4.2.3.5</ecNumber>
    </recommendedName>
</protein>
<evidence type="ECO:0000256" key="7">
    <source>
        <dbReference type="ARBA" id="ARBA00023239"/>
    </source>
</evidence>
<evidence type="ECO:0000256" key="4">
    <source>
        <dbReference type="ARBA" id="ARBA00013036"/>
    </source>
</evidence>
<comment type="caution">
    <text evidence="10">The sequence shown here is derived from an EMBL/GenBank/DDBJ whole genome shotgun (WGS) entry which is preliminary data.</text>
</comment>
<comment type="similarity">
    <text evidence="2 8">Belongs to the chorismate synthase family.</text>
</comment>
<proteinExistence type="inferred from homology"/>
<keyword evidence="11" id="KW-1185">Reference proteome</keyword>
<keyword evidence="5 8" id="KW-0028">Amino-acid biosynthesis</keyword>
<dbReference type="NCBIfam" id="TIGR00033">
    <property type="entry name" value="aroC"/>
    <property type="match status" value="1"/>
</dbReference>
<keyword evidence="6 8" id="KW-0057">Aromatic amino acid biosynthesis</keyword>
<dbReference type="EMBL" id="MU404351">
    <property type="protein sequence ID" value="KAI1616744.1"/>
    <property type="molecule type" value="Genomic_DNA"/>
</dbReference>
<comment type="cofactor">
    <cofactor evidence="8">
        <name>FMNH2</name>
        <dbReference type="ChEBI" id="CHEBI:57618"/>
    </cofactor>
    <text evidence="8">Reduced FMN (FMNH(2)).</text>
</comment>
<dbReference type="InterPro" id="IPR035904">
    <property type="entry name" value="Chorismate_synth_AroC_sf"/>
</dbReference>
<dbReference type="Proteomes" id="UP001203852">
    <property type="component" value="Unassembled WGS sequence"/>
</dbReference>
<comment type="subunit">
    <text evidence="3">Homotetramer.</text>
</comment>
<accession>A0AAN6E449</accession>
<evidence type="ECO:0000256" key="8">
    <source>
        <dbReference type="RuleBase" id="RU000605"/>
    </source>
</evidence>
<dbReference type="GO" id="GO:0009423">
    <property type="term" value="P:chorismate biosynthetic process"/>
    <property type="evidence" value="ECO:0007669"/>
    <property type="project" value="TreeGrafter"/>
</dbReference>
<organism evidence="10 11">
    <name type="scientific">Exophiala viscosa</name>
    <dbReference type="NCBI Taxonomy" id="2486360"/>
    <lineage>
        <taxon>Eukaryota</taxon>
        <taxon>Fungi</taxon>
        <taxon>Dikarya</taxon>
        <taxon>Ascomycota</taxon>
        <taxon>Pezizomycotina</taxon>
        <taxon>Eurotiomycetes</taxon>
        <taxon>Chaetothyriomycetidae</taxon>
        <taxon>Chaetothyriales</taxon>
        <taxon>Herpotrichiellaceae</taxon>
        <taxon>Exophiala</taxon>
    </lineage>
</organism>
<dbReference type="PROSITE" id="PS00787">
    <property type="entry name" value="CHORISMATE_SYNTHASE_1"/>
    <property type="match status" value="1"/>
</dbReference>
<dbReference type="FunFam" id="3.60.150.10:FF:000004">
    <property type="entry name" value="Chorismate synthase"/>
    <property type="match status" value="1"/>
</dbReference>
<dbReference type="PROSITE" id="PS00789">
    <property type="entry name" value="CHORISMATE_SYNTHASE_3"/>
    <property type="match status" value="1"/>
</dbReference>
<dbReference type="EC" id="4.2.3.5" evidence="4 8"/>
<evidence type="ECO:0000256" key="6">
    <source>
        <dbReference type="ARBA" id="ARBA00023141"/>
    </source>
</evidence>